<evidence type="ECO:0000313" key="2">
    <source>
        <dbReference type="Proteomes" id="UP000199589"/>
    </source>
</evidence>
<name>A0A1I3XAW0_9LACT</name>
<evidence type="ECO:0000313" key="1">
    <source>
        <dbReference type="EMBL" id="SFK16171.1"/>
    </source>
</evidence>
<dbReference type="EMBL" id="FOSJ01000013">
    <property type="protein sequence ID" value="SFK16171.1"/>
    <property type="molecule type" value="Genomic_DNA"/>
</dbReference>
<protein>
    <submittedName>
        <fullName evidence="1">Uncharacterized protein</fullName>
    </submittedName>
</protein>
<dbReference type="AlphaFoldDB" id="A0A1I3XAW0"/>
<proteinExistence type="predicted"/>
<dbReference type="Proteomes" id="UP000199589">
    <property type="component" value="Unassembled WGS sequence"/>
</dbReference>
<keyword evidence="2" id="KW-1185">Reference proteome</keyword>
<dbReference type="OrthoDB" id="2165204at2"/>
<organism evidence="1 2">
    <name type="scientific">Marinilactibacillus piezotolerans</name>
    <dbReference type="NCBI Taxonomy" id="258723"/>
    <lineage>
        <taxon>Bacteria</taxon>
        <taxon>Bacillati</taxon>
        <taxon>Bacillota</taxon>
        <taxon>Bacilli</taxon>
        <taxon>Lactobacillales</taxon>
        <taxon>Carnobacteriaceae</taxon>
        <taxon>Marinilactibacillus</taxon>
    </lineage>
</organism>
<gene>
    <name evidence="1" type="ORF">SAMN04488569_10138</name>
</gene>
<accession>A0A1I3XAW0</accession>
<sequence>MKKLESQVSFPIIKKVISTSLEENLENCTKKQLIEISENLNLSIRKSWKKEHLVQELFESIYIQFQQFYKPVVVELLEKFGDQMEQAIGFQDLKQLEIIAPLINKGFFYVYLQKDLYVLVIPDEIWQGKEDSDVEMQEVNIKLNGNRETNQILSPPKDENNSSNYNLLKQWKETAVRIYGHASSKHLAEIWNRYSVNKLTTAEIDEILKS</sequence>
<dbReference type="RefSeq" id="WP_091896768.1">
    <property type="nucleotide sequence ID" value="NZ_FOSJ01000013.1"/>
</dbReference>
<reference evidence="2" key="1">
    <citation type="submission" date="2016-10" db="EMBL/GenBank/DDBJ databases">
        <authorList>
            <person name="Varghese N."/>
            <person name="Submissions S."/>
        </authorList>
    </citation>
    <scope>NUCLEOTIDE SEQUENCE [LARGE SCALE GENOMIC DNA]</scope>
    <source>
        <strain evidence="2">DSM 16108</strain>
    </source>
</reference>